<evidence type="ECO:0000256" key="10">
    <source>
        <dbReference type="HAMAP-Rule" id="MF_00306"/>
    </source>
</evidence>
<dbReference type="GO" id="GO:0048500">
    <property type="term" value="C:signal recognition particle"/>
    <property type="evidence" value="ECO:0007669"/>
    <property type="project" value="UniProtKB-UniRule"/>
</dbReference>
<gene>
    <name evidence="10" type="primary">srp54</name>
    <name evidence="14" type="ordered locus">Metev_1690</name>
</gene>
<evidence type="ECO:0000313" key="15">
    <source>
        <dbReference type="Proteomes" id="UP000000391"/>
    </source>
</evidence>
<dbReference type="SUPFAM" id="SSF52540">
    <property type="entry name" value="P-loop containing nucleoside triphosphate hydrolases"/>
    <property type="match status" value="1"/>
</dbReference>
<dbReference type="FunFam" id="3.40.50.300:FF:000022">
    <property type="entry name" value="Signal recognition particle 54 kDa subunit"/>
    <property type="match status" value="1"/>
</dbReference>
<dbReference type="InterPro" id="IPR036225">
    <property type="entry name" value="SRP/SRP_N"/>
</dbReference>
<evidence type="ECO:0000256" key="2">
    <source>
        <dbReference type="ARBA" id="ARBA00022490"/>
    </source>
</evidence>
<dbReference type="RefSeq" id="WP_013195094.1">
    <property type="nucleotide sequence ID" value="NC_014253.1"/>
</dbReference>
<evidence type="ECO:0000313" key="14">
    <source>
        <dbReference type="EMBL" id="ADI74529.1"/>
    </source>
</evidence>
<feature type="domain" description="SRP54-type proteins GTP-binding" evidence="12">
    <location>
        <begin position="97"/>
        <end position="290"/>
    </location>
</feature>
<accession>D7EB12</accession>
<dbReference type="PANTHER" id="PTHR11564:SF5">
    <property type="entry name" value="SIGNAL RECOGNITION PARTICLE SUBUNIT SRP54"/>
    <property type="match status" value="1"/>
</dbReference>
<dbReference type="HOGENOM" id="CLU_009301_6_0_2"/>
<dbReference type="OrthoDB" id="52849at2157"/>
<keyword evidence="7 10" id="KW-0733">Signal recognition particle</keyword>
<dbReference type="STRING" id="644295.Metev_1690"/>
<name>D7EB12_METEZ</name>
<dbReference type="Pfam" id="PF02881">
    <property type="entry name" value="SRP54_N"/>
    <property type="match status" value="1"/>
</dbReference>
<feature type="domain" description="AAA+ ATPase" evidence="11">
    <location>
        <begin position="96"/>
        <end position="295"/>
    </location>
</feature>
<evidence type="ECO:0000259" key="13">
    <source>
        <dbReference type="SMART" id="SM00963"/>
    </source>
</evidence>
<dbReference type="InterPro" id="IPR003593">
    <property type="entry name" value="AAA+_ATPase"/>
</dbReference>
<dbReference type="EMBL" id="CP002069">
    <property type="protein sequence ID" value="ADI74529.1"/>
    <property type="molecule type" value="Genomic_DNA"/>
</dbReference>
<reference evidence="14 15" key="1">
    <citation type="submission" date="2010-06" db="EMBL/GenBank/DDBJ databases">
        <title>Complete sequence chromosome of Methanohalobium evestigatum Z-7303.</title>
        <authorList>
            <consortium name="US DOE Joint Genome Institute"/>
            <person name="Lucas S."/>
            <person name="Copeland A."/>
            <person name="Lapidus A."/>
            <person name="Cheng J.-F."/>
            <person name="Bruce D."/>
            <person name="Goodwin L."/>
            <person name="Pitluck S."/>
            <person name="Saunders E."/>
            <person name="Detter J.C."/>
            <person name="Han C."/>
            <person name="Tapia R."/>
            <person name="Land M."/>
            <person name="Hauser L."/>
            <person name="Kyrpides N."/>
            <person name="Mikhailova N."/>
            <person name="Sieprawska-Lupa M."/>
            <person name="Whitman W.B."/>
            <person name="Anderson I."/>
            <person name="Woyke T."/>
        </authorList>
    </citation>
    <scope>NUCLEOTIDE SEQUENCE [LARGE SCALE GENOMIC DNA]</scope>
    <source>
        <strain evidence="15">ATCC BAA-1072 / DSM 3721 / NBRC 107634 / OCM 161 / Z-7303</strain>
    </source>
</reference>
<dbReference type="InterPro" id="IPR036891">
    <property type="entry name" value="Signal_recog_part_SRP54_M_sf"/>
</dbReference>
<comment type="subcellular location">
    <subcellularLocation>
        <location evidence="10">Cytoplasm</location>
    </subcellularLocation>
    <text evidence="10">The SRP-RNC complex is targeted to the cytoplasmic membrane.</text>
</comment>
<dbReference type="Gene3D" id="1.10.260.30">
    <property type="entry name" value="Signal recognition particle, SRP54 subunit, M-domain"/>
    <property type="match status" value="1"/>
</dbReference>
<dbReference type="SUPFAM" id="SSF47446">
    <property type="entry name" value="Signal peptide-binding domain"/>
    <property type="match status" value="1"/>
</dbReference>
<dbReference type="InterPro" id="IPR000897">
    <property type="entry name" value="SRP54_GTPase_dom"/>
</dbReference>
<dbReference type="InterPro" id="IPR022941">
    <property type="entry name" value="SRP54"/>
</dbReference>
<evidence type="ECO:0000256" key="8">
    <source>
        <dbReference type="ARBA" id="ARBA00023274"/>
    </source>
</evidence>
<keyword evidence="3 10" id="KW-0547">Nucleotide-binding</keyword>
<evidence type="ECO:0000256" key="3">
    <source>
        <dbReference type="ARBA" id="ARBA00022741"/>
    </source>
</evidence>
<evidence type="ECO:0000256" key="4">
    <source>
        <dbReference type="ARBA" id="ARBA00022801"/>
    </source>
</evidence>
<dbReference type="CDD" id="cd17875">
    <property type="entry name" value="SRP54_G"/>
    <property type="match status" value="1"/>
</dbReference>
<dbReference type="SMART" id="SM00382">
    <property type="entry name" value="AAA"/>
    <property type="match status" value="1"/>
</dbReference>
<dbReference type="InterPro" id="IPR004125">
    <property type="entry name" value="Signal_recog_particle_SRP54_M"/>
</dbReference>
<keyword evidence="2 10" id="KW-0963">Cytoplasm</keyword>
<keyword evidence="6 10" id="KW-0342">GTP-binding</keyword>
<keyword evidence="8 10" id="KW-0687">Ribonucleoprotein</keyword>
<sequence>MVMDKLGSSLQDALKKLVNSGRIDEKSVNDVVKDIQRALLQADVNVQLVMNMSKQIKERALKEEVPSGMNPREHVIRIVYQELINIIGEGTEINLEPQTIMMIGLQGSGKTTTTSKLARYFQKKGLKPAVICADTFRPGAYHQLKSLCDKNSIPFYGEEGNEDSLGIVERGMDKLGKYDVLIIDTAGRHSLEQDLIEEMEQINSIAKPDKKLLVLDAAIGQQASEQARAFNESIGISGVVITKLDGTAKGGGALSAVSETNSSIAFIGVGETSGDLEKFEPDRFISRLLGMGDIRSLIEKAEESLSEEELDVESMMQGRFTLKDMYKQLEAVNKMGPLKQVMQMMPGGMGQNISEEQFQVTSEKLSRYRIIMDSMTVDEMDDPKLIGSSRIKRISRGSGSKPDDVRELLKYHKTMQNAMKNFRGAGKFNMKKMMKKFGMQ</sequence>
<evidence type="ECO:0000256" key="9">
    <source>
        <dbReference type="ARBA" id="ARBA00064051"/>
    </source>
</evidence>
<keyword evidence="5 10" id="KW-0694">RNA-binding</keyword>
<dbReference type="AlphaFoldDB" id="D7EB12"/>
<comment type="subunit">
    <text evidence="9 10">Part of the signal recognition particle protein translocation system, which is composed of SRP and FtsY. Archaeal SRP consists of a 7S RNA molecule of 300 nucleotides and two protein subunits: SRP54 and SRP19.</text>
</comment>
<comment type="function">
    <text evidence="10">Involved in targeting and insertion of nascent membrane proteins into the cytoplasmic membrane. Binds to the hydrophobic signal sequence of the ribosome-nascent chain (RNC) as it emerges from the ribosomes. The SRP-RNC complex is then targeted to the cytoplasmic membrane where it interacts with the SRP receptor FtsY.</text>
</comment>
<dbReference type="Gene3D" id="3.40.50.300">
    <property type="entry name" value="P-loop containing nucleotide triphosphate hydrolases"/>
    <property type="match status" value="1"/>
</dbReference>
<feature type="domain" description="Signal recognition particle SRP54 helical bundle" evidence="13">
    <location>
        <begin position="3"/>
        <end position="87"/>
    </location>
</feature>
<dbReference type="GO" id="GO:0005525">
    <property type="term" value="F:GTP binding"/>
    <property type="evidence" value="ECO:0007669"/>
    <property type="project" value="UniProtKB-UniRule"/>
</dbReference>
<feature type="binding site" evidence="10">
    <location>
        <begin position="242"/>
        <end position="245"/>
    </location>
    <ligand>
        <name>GTP</name>
        <dbReference type="ChEBI" id="CHEBI:37565"/>
    </ligand>
</feature>
<dbReference type="SMART" id="SM00962">
    <property type="entry name" value="SRP54"/>
    <property type="match status" value="1"/>
</dbReference>
<comment type="domain">
    <text evidence="10">Composed of three domains: the N-terminal N domain, which is responsible for interactions with the ribosome, the central G domain, which binds GTP, and the C-terminal M domain, which binds the RNA and the signal sequence of the RNC.</text>
</comment>
<dbReference type="SMART" id="SM00963">
    <property type="entry name" value="SRP54_N"/>
    <property type="match status" value="1"/>
</dbReference>
<evidence type="ECO:0000256" key="5">
    <source>
        <dbReference type="ARBA" id="ARBA00022884"/>
    </source>
</evidence>
<evidence type="ECO:0000259" key="12">
    <source>
        <dbReference type="SMART" id="SM00962"/>
    </source>
</evidence>
<feature type="binding site" evidence="10">
    <location>
        <begin position="104"/>
        <end position="111"/>
    </location>
    <ligand>
        <name>GTP</name>
        <dbReference type="ChEBI" id="CHEBI:37565"/>
    </ligand>
</feature>
<dbReference type="SUPFAM" id="SSF47364">
    <property type="entry name" value="Domain of the SRP/SRP receptor G-proteins"/>
    <property type="match status" value="1"/>
</dbReference>
<dbReference type="Gene3D" id="1.20.120.140">
    <property type="entry name" value="Signal recognition particle SRP54, nucleotide-binding domain"/>
    <property type="match status" value="1"/>
</dbReference>
<dbReference type="EC" id="3.6.5.4" evidence="10"/>
<organism evidence="14 15">
    <name type="scientific">Methanohalobium evestigatum (strain ATCC BAA-1072 / DSM 3721 / NBRC 107634 / OCM 161 / Z-7303)</name>
    <dbReference type="NCBI Taxonomy" id="644295"/>
    <lineage>
        <taxon>Archaea</taxon>
        <taxon>Methanobacteriati</taxon>
        <taxon>Methanobacteriota</taxon>
        <taxon>Stenosarchaea group</taxon>
        <taxon>Methanomicrobia</taxon>
        <taxon>Methanosarcinales</taxon>
        <taxon>Methanosarcinaceae</taxon>
        <taxon>Methanohalobium</taxon>
    </lineage>
</organism>
<evidence type="ECO:0000256" key="6">
    <source>
        <dbReference type="ARBA" id="ARBA00023134"/>
    </source>
</evidence>
<dbReference type="Proteomes" id="UP000000391">
    <property type="component" value="Chromosome"/>
</dbReference>
<evidence type="ECO:0000259" key="11">
    <source>
        <dbReference type="SMART" id="SM00382"/>
    </source>
</evidence>
<dbReference type="GO" id="GO:0003924">
    <property type="term" value="F:GTPase activity"/>
    <property type="evidence" value="ECO:0007669"/>
    <property type="project" value="UniProtKB-UniRule"/>
</dbReference>
<dbReference type="InterPro" id="IPR042101">
    <property type="entry name" value="SRP54_N_sf"/>
</dbReference>
<evidence type="ECO:0000256" key="1">
    <source>
        <dbReference type="ARBA" id="ARBA00005450"/>
    </source>
</evidence>
<dbReference type="PANTHER" id="PTHR11564">
    <property type="entry name" value="SIGNAL RECOGNITION PARTICLE 54K PROTEIN SRP54"/>
    <property type="match status" value="1"/>
</dbReference>
<keyword evidence="15" id="KW-1185">Reference proteome</keyword>
<feature type="binding site" evidence="10">
    <location>
        <begin position="184"/>
        <end position="188"/>
    </location>
    <ligand>
        <name>GTP</name>
        <dbReference type="ChEBI" id="CHEBI:37565"/>
    </ligand>
</feature>
<dbReference type="InterPro" id="IPR013822">
    <property type="entry name" value="Signal_recog_particl_SRP54_hlx"/>
</dbReference>
<dbReference type="GO" id="GO:0006614">
    <property type="term" value="P:SRP-dependent cotranslational protein targeting to membrane"/>
    <property type="evidence" value="ECO:0007669"/>
    <property type="project" value="InterPro"/>
</dbReference>
<dbReference type="GeneID" id="9347334"/>
<proteinExistence type="inferred from homology"/>
<dbReference type="Pfam" id="PF00448">
    <property type="entry name" value="SRP54"/>
    <property type="match status" value="1"/>
</dbReference>
<comment type="catalytic activity">
    <reaction evidence="10">
        <text>GTP + H2O = GDP + phosphate + H(+)</text>
        <dbReference type="Rhea" id="RHEA:19669"/>
        <dbReference type="ChEBI" id="CHEBI:15377"/>
        <dbReference type="ChEBI" id="CHEBI:15378"/>
        <dbReference type="ChEBI" id="CHEBI:37565"/>
        <dbReference type="ChEBI" id="CHEBI:43474"/>
        <dbReference type="ChEBI" id="CHEBI:58189"/>
        <dbReference type="EC" id="3.6.5.4"/>
    </reaction>
</comment>
<comment type="similarity">
    <text evidence="1 10">Belongs to the GTP-binding SRP family. SRP54 subfamily.</text>
</comment>
<dbReference type="GO" id="GO:0008312">
    <property type="term" value="F:7S RNA binding"/>
    <property type="evidence" value="ECO:0007669"/>
    <property type="project" value="UniProtKB-UniRule"/>
</dbReference>
<dbReference type="KEGG" id="mev:Metev_1690"/>
<dbReference type="Pfam" id="PF02978">
    <property type="entry name" value="SRP_SPB"/>
    <property type="match status" value="1"/>
</dbReference>
<evidence type="ECO:0000256" key="7">
    <source>
        <dbReference type="ARBA" id="ARBA00023135"/>
    </source>
</evidence>
<dbReference type="HAMAP" id="MF_00306">
    <property type="entry name" value="SRP54"/>
    <property type="match status" value="1"/>
</dbReference>
<keyword evidence="4 10" id="KW-0378">Hydrolase</keyword>
<protein>
    <recommendedName>
        <fullName evidence="10">Signal recognition particle 54 kDa protein</fullName>
        <shortName evidence="10">SRP54</shortName>
        <ecNumber evidence="10">3.6.5.4</ecNumber>
    </recommendedName>
</protein>
<dbReference type="InterPro" id="IPR027417">
    <property type="entry name" value="P-loop_NTPase"/>
</dbReference>